<comment type="caution">
    <text evidence="4">The sequence shown here is derived from an EMBL/GenBank/DDBJ whole genome shotgun (WGS) entry which is preliminary data.</text>
</comment>
<dbReference type="InterPro" id="IPR051056">
    <property type="entry name" value="Glycosyl_Hydrolase_73"/>
</dbReference>
<dbReference type="RefSeq" id="WP_377102463.1">
    <property type="nucleotide sequence ID" value="NZ_JBHTHU010000022.1"/>
</dbReference>
<dbReference type="PANTHER" id="PTHR33308">
    <property type="entry name" value="PEPTIDOGLYCAN HYDROLASE FLGJ"/>
    <property type="match status" value="1"/>
</dbReference>
<dbReference type="InterPro" id="IPR002901">
    <property type="entry name" value="MGlyc_endo_b_GlcNAc-like_dom"/>
</dbReference>
<feature type="chain" id="PRO_5045260884" evidence="2">
    <location>
        <begin position="20"/>
        <end position="188"/>
    </location>
</feature>
<keyword evidence="5" id="KW-1185">Reference proteome</keyword>
<keyword evidence="2" id="KW-0732">Signal</keyword>
<evidence type="ECO:0000256" key="1">
    <source>
        <dbReference type="ARBA" id="ARBA00022801"/>
    </source>
</evidence>
<accession>A0ABW2Z3M9</accession>
<dbReference type="Proteomes" id="UP001596958">
    <property type="component" value="Unassembled WGS sequence"/>
</dbReference>
<evidence type="ECO:0000259" key="3">
    <source>
        <dbReference type="SMART" id="SM00047"/>
    </source>
</evidence>
<reference evidence="5" key="1">
    <citation type="journal article" date="2019" name="Int. J. Syst. Evol. Microbiol.">
        <title>The Global Catalogue of Microorganisms (GCM) 10K type strain sequencing project: providing services to taxonomists for standard genome sequencing and annotation.</title>
        <authorList>
            <consortium name="The Broad Institute Genomics Platform"/>
            <consortium name="The Broad Institute Genome Sequencing Center for Infectious Disease"/>
            <person name="Wu L."/>
            <person name="Ma J."/>
        </authorList>
    </citation>
    <scope>NUCLEOTIDE SEQUENCE [LARGE SCALE GENOMIC DNA]</scope>
    <source>
        <strain evidence="5">CCUG 63418</strain>
    </source>
</reference>
<evidence type="ECO:0000313" key="4">
    <source>
        <dbReference type="EMBL" id="MFD0752118.1"/>
    </source>
</evidence>
<evidence type="ECO:0000313" key="5">
    <source>
        <dbReference type="Proteomes" id="UP001596958"/>
    </source>
</evidence>
<evidence type="ECO:0000256" key="2">
    <source>
        <dbReference type="SAM" id="SignalP"/>
    </source>
</evidence>
<keyword evidence="1" id="KW-0378">Hydrolase</keyword>
<proteinExistence type="predicted"/>
<dbReference type="SMART" id="SM00047">
    <property type="entry name" value="LYZ2"/>
    <property type="match status" value="1"/>
</dbReference>
<dbReference type="Pfam" id="PF01832">
    <property type="entry name" value="Glucosaminidase"/>
    <property type="match status" value="1"/>
</dbReference>
<name>A0ABW2Z3M9_9SPHI</name>
<gene>
    <name evidence="4" type="ORF">ACFQZS_18330</name>
</gene>
<feature type="domain" description="Mannosyl-glycoprotein endo-beta-N-acetylglucosamidase-like" evidence="3">
    <location>
        <begin position="14"/>
        <end position="165"/>
    </location>
</feature>
<feature type="signal peptide" evidence="2">
    <location>
        <begin position="1"/>
        <end position="19"/>
    </location>
</feature>
<protein>
    <submittedName>
        <fullName evidence="4">Glucosaminidase domain-containing protein</fullName>
    </submittedName>
</protein>
<dbReference type="EMBL" id="JBHTHU010000022">
    <property type="protein sequence ID" value="MFD0752118.1"/>
    <property type="molecule type" value="Genomic_DNA"/>
</dbReference>
<sequence length="188" mass="21009">MKKTLLIATLVICSFAANAQTQKNTSQSYIEQFKDNAISIMRETGIPASIILGIAMHESGNGNSSVAKNLNNQFGFKSNSGSVYYKNKKKVRSSYKKYDSILESFADFARVITQRRDRGAISSELTETQYEKWVKGIQRSGYASSKKWSAQVLAIIRKYELNTLDKEPAKPAPLQMAQYETAITTGKK</sequence>
<organism evidence="4 5">
    <name type="scientific">Mucilaginibacter calamicampi</name>
    <dbReference type="NCBI Taxonomy" id="1302352"/>
    <lineage>
        <taxon>Bacteria</taxon>
        <taxon>Pseudomonadati</taxon>
        <taxon>Bacteroidota</taxon>
        <taxon>Sphingobacteriia</taxon>
        <taxon>Sphingobacteriales</taxon>
        <taxon>Sphingobacteriaceae</taxon>
        <taxon>Mucilaginibacter</taxon>
    </lineage>
</organism>
<dbReference type="PANTHER" id="PTHR33308:SF9">
    <property type="entry name" value="PEPTIDOGLYCAN HYDROLASE FLGJ"/>
    <property type="match status" value="1"/>
</dbReference>
<dbReference type="Gene3D" id="1.10.530.10">
    <property type="match status" value="1"/>
</dbReference>